<evidence type="ECO:0000259" key="2">
    <source>
        <dbReference type="Pfam" id="PF14535"/>
    </source>
</evidence>
<evidence type="ECO:0000313" key="3">
    <source>
        <dbReference type="EMBL" id="RUM96692.1"/>
    </source>
</evidence>
<dbReference type="AlphaFoldDB" id="A0A432V3R9"/>
<dbReference type="Pfam" id="PF14535">
    <property type="entry name" value="AMP-binding_C_2"/>
    <property type="match status" value="1"/>
</dbReference>
<gene>
    <name evidence="3" type="ORF">EET67_17080</name>
</gene>
<dbReference type="InterPro" id="IPR028154">
    <property type="entry name" value="AMP-dep_Lig_C"/>
</dbReference>
<name>A0A432V3R9_9HYPH</name>
<dbReference type="Gene3D" id="3.30.300.30">
    <property type="match status" value="1"/>
</dbReference>
<sequence length="444" mass="48330">MVYQPEIEMLPWAEQRRLDEPFYRKQVAYLFENSRFFRDKLRRHGFNSAADVGGLDDLGAVPLTEKDELRASRSDADPVGTYLAAPMSDLTRIFSTSGTTGLPSYVPLTVSDLDNWVTTSCRSYSASGAKSGEAIVSTYNAGPFVAGAALEAFNRLGLCHIPVGTGNTERLLAAIRLLKPSTLACTPSYALHLAEIGAARGLDLPASSIRRIMVAGEPGGGEPAMREKLQQGWGAKVYEAMGLGDISISLWGECEHQAGMHFSGRGFVHFELIDPKSGEVIPATDGATGELVLTHLRHQAAPLLRFRTRDHVVVWTERCRCGRTSPRIRCIGRTDDMMIVRGVNVFPSAVREVVNRFAPDVTGVMSIRPGAKGVKQAPPLKILVEIADHLSDPGDLAERIEKEIRATLIVTTRIELVSKGTLPRSDYKSRLVDFSEAGAALADD</sequence>
<dbReference type="Proteomes" id="UP000281647">
    <property type="component" value="Unassembled WGS sequence"/>
</dbReference>
<evidence type="ECO:0000313" key="4">
    <source>
        <dbReference type="Proteomes" id="UP000281647"/>
    </source>
</evidence>
<dbReference type="EMBL" id="RKST01000017">
    <property type="protein sequence ID" value="RUM96692.1"/>
    <property type="molecule type" value="Genomic_DNA"/>
</dbReference>
<dbReference type="InterPro" id="IPR045851">
    <property type="entry name" value="AMP-bd_C_sf"/>
</dbReference>
<feature type="domain" description="AMP-dependent ligase C-terminal" evidence="2">
    <location>
        <begin position="342"/>
        <end position="432"/>
    </location>
</feature>
<organism evidence="3 4">
    <name type="scientific">Borborobacter arsenicus</name>
    <dbReference type="NCBI Taxonomy" id="1851146"/>
    <lineage>
        <taxon>Bacteria</taxon>
        <taxon>Pseudomonadati</taxon>
        <taxon>Pseudomonadota</taxon>
        <taxon>Alphaproteobacteria</taxon>
        <taxon>Hyphomicrobiales</taxon>
        <taxon>Phyllobacteriaceae</taxon>
        <taxon>Borborobacter</taxon>
    </lineage>
</organism>
<dbReference type="OrthoDB" id="580775at2"/>
<dbReference type="PANTHER" id="PTHR43845:SF1">
    <property type="entry name" value="BLR5969 PROTEIN"/>
    <property type="match status" value="1"/>
</dbReference>
<proteinExistence type="predicted"/>
<accession>A0A432V3R9</accession>
<keyword evidence="3" id="KW-0436">Ligase</keyword>
<feature type="domain" description="AMP-dependent synthetase/ligase" evidence="1">
    <location>
        <begin position="84"/>
        <end position="293"/>
    </location>
</feature>
<dbReference type="SUPFAM" id="SSF56801">
    <property type="entry name" value="Acetyl-CoA synthetase-like"/>
    <property type="match status" value="1"/>
</dbReference>
<protein>
    <submittedName>
        <fullName evidence="3">Phenylacetate--CoA ligase family protein</fullName>
    </submittedName>
</protein>
<dbReference type="RefSeq" id="WP_128627746.1">
    <property type="nucleotide sequence ID" value="NZ_RKST01000017.1"/>
</dbReference>
<comment type="caution">
    <text evidence="3">The sequence shown here is derived from an EMBL/GenBank/DDBJ whole genome shotgun (WGS) entry which is preliminary data.</text>
</comment>
<dbReference type="Gene3D" id="3.40.50.12780">
    <property type="entry name" value="N-terminal domain of ligase-like"/>
    <property type="match status" value="1"/>
</dbReference>
<dbReference type="InterPro" id="IPR000873">
    <property type="entry name" value="AMP-dep_synth/lig_dom"/>
</dbReference>
<keyword evidence="4" id="KW-1185">Reference proteome</keyword>
<dbReference type="GO" id="GO:0016874">
    <property type="term" value="F:ligase activity"/>
    <property type="evidence" value="ECO:0007669"/>
    <property type="project" value="UniProtKB-KW"/>
</dbReference>
<reference evidence="3 4" key="1">
    <citation type="submission" date="2018-11" db="EMBL/GenBank/DDBJ databases">
        <title>Pseudaminobacter arsenicus sp. nov., an arsenic-resistant bacterium isolated from arsenic-rich aquifers.</title>
        <authorList>
            <person name="Mu Y."/>
        </authorList>
    </citation>
    <scope>NUCLEOTIDE SEQUENCE [LARGE SCALE GENOMIC DNA]</scope>
    <source>
        <strain evidence="3 4">CB3</strain>
    </source>
</reference>
<evidence type="ECO:0000259" key="1">
    <source>
        <dbReference type="Pfam" id="PF00501"/>
    </source>
</evidence>
<dbReference type="Pfam" id="PF00501">
    <property type="entry name" value="AMP-binding"/>
    <property type="match status" value="1"/>
</dbReference>
<dbReference type="InterPro" id="IPR042099">
    <property type="entry name" value="ANL_N_sf"/>
</dbReference>
<dbReference type="PANTHER" id="PTHR43845">
    <property type="entry name" value="BLR5969 PROTEIN"/>
    <property type="match status" value="1"/>
</dbReference>